<evidence type="ECO:0000256" key="6">
    <source>
        <dbReference type="ARBA" id="ARBA00022679"/>
    </source>
</evidence>
<evidence type="ECO:0000256" key="5">
    <source>
        <dbReference type="ARBA" id="ARBA00022475"/>
    </source>
</evidence>
<dbReference type="PANTHER" id="PTHR13285:SF23">
    <property type="entry name" value="TEICHOIC ACID D-ALANYLTRANSFERASE"/>
    <property type="match status" value="1"/>
</dbReference>
<keyword evidence="7 14" id="KW-0812">Transmembrane</keyword>
<comment type="pathway">
    <text evidence="2">Glycan biosynthesis; alginate biosynthesis.</text>
</comment>
<dbReference type="GO" id="GO:0016746">
    <property type="term" value="F:acyltransferase activity"/>
    <property type="evidence" value="ECO:0007669"/>
    <property type="project" value="UniProtKB-KW"/>
</dbReference>
<evidence type="ECO:0000256" key="14">
    <source>
        <dbReference type="SAM" id="Phobius"/>
    </source>
</evidence>
<dbReference type="PIRSF" id="PIRSF016636">
    <property type="entry name" value="AlgI_DltB"/>
    <property type="match status" value="1"/>
</dbReference>
<evidence type="ECO:0000256" key="10">
    <source>
        <dbReference type="ARBA" id="ARBA00023136"/>
    </source>
</evidence>
<feature type="transmembrane region" description="Helical" evidence="14">
    <location>
        <begin position="27"/>
        <end position="52"/>
    </location>
</feature>
<dbReference type="Pfam" id="PF03062">
    <property type="entry name" value="MBOAT"/>
    <property type="match status" value="1"/>
</dbReference>
<feature type="transmembrane region" description="Helical" evidence="14">
    <location>
        <begin position="73"/>
        <end position="94"/>
    </location>
</feature>
<evidence type="ECO:0000256" key="4">
    <source>
        <dbReference type="ARBA" id="ARBA00016084"/>
    </source>
</evidence>
<dbReference type="InterPro" id="IPR051085">
    <property type="entry name" value="MB_O-acyltransferase"/>
</dbReference>
<name>A0ABM9AGG1_9GAMM</name>
<keyword evidence="6 13" id="KW-0808">Transferase</keyword>
<dbReference type="InterPro" id="IPR024194">
    <property type="entry name" value="Ac/AlaTfrase_AlgI/DltB"/>
</dbReference>
<comment type="similarity">
    <text evidence="3 13">Belongs to the membrane-bound acyltransferase family.</text>
</comment>
<evidence type="ECO:0000256" key="11">
    <source>
        <dbReference type="ARBA" id="ARBA00023315"/>
    </source>
</evidence>
<dbReference type="Proteomes" id="UP000838100">
    <property type="component" value="Unassembled WGS sequence"/>
</dbReference>
<keyword evidence="5 13" id="KW-1003">Cell membrane</keyword>
<dbReference type="EMBL" id="CAKLPX010000003">
    <property type="protein sequence ID" value="CAH0992284.1"/>
    <property type="molecule type" value="Genomic_DNA"/>
</dbReference>
<keyword evidence="10 13" id="KW-0472">Membrane</keyword>
<dbReference type="InterPro" id="IPR004299">
    <property type="entry name" value="MBOAT_fam"/>
</dbReference>
<feature type="transmembrane region" description="Helical" evidence="14">
    <location>
        <begin position="5"/>
        <end position="21"/>
    </location>
</feature>
<keyword evidence="11 13" id="KW-0012">Acyltransferase</keyword>
<dbReference type="RefSeq" id="WP_237444979.1">
    <property type="nucleotide sequence ID" value="NZ_CAKLPX010000003.1"/>
</dbReference>
<protein>
    <recommendedName>
        <fullName evidence="4">Probable alginate O-acetylase AlgI</fullName>
    </recommendedName>
    <alternativeName>
        <fullName evidence="12">Alginate biosynthesis protein AlgI</fullName>
    </alternativeName>
</protein>
<evidence type="ECO:0000313" key="16">
    <source>
        <dbReference type="Proteomes" id="UP000838100"/>
    </source>
</evidence>
<evidence type="ECO:0000256" key="2">
    <source>
        <dbReference type="ARBA" id="ARBA00005182"/>
    </source>
</evidence>
<reference evidence="15" key="1">
    <citation type="submission" date="2021-12" db="EMBL/GenBank/DDBJ databases">
        <authorList>
            <person name="Rodrigo-Torres L."/>
            <person name="Arahal R. D."/>
            <person name="Lucena T."/>
        </authorList>
    </citation>
    <scope>NUCLEOTIDE SEQUENCE</scope>
    <source>
        <strain evidence="15">CECT 8267</strain>
    </source>
</reference>
<accession>A0ABM9AGG1</accession>
<organism evidence="15 16">
    <name type="scientific">Sinobacterium norvegicum</name>
    <dbReference type="NCBI Taxonomy" id="1641715"/>
    <lineage>
        <taxon>Bacteria</taxon>
        <taxon>Pseudomonadati</taxon>
        <taxon>Pseudomonadota</taxon>
        <taxon>Gammaproteobacteria</taxon>
        <taxon>Cellvibrionales</taxon>
        <taxon>Spongiibacteraceae</taxon>
        <taxon>Sinobacterium</taxon>
    </lineage>
</organism>
<comment type="subcellular location">
    <subcellularLocation>
        <location evidence="1">Cell membrane</location>
        <topology evidence="1">Multi-pass membrane protein</topology>
    </subcellularLocation>
</comment>
<feature type="transmembrane region" description="Helical" evidence="14">
    <location>
        <begin position="319"/>
        <end position="337"/>
    </location>
</feature>
<keyword evidence="9 14" id="KW-1133">Transmembrane helix</keyword>
<dbReference type="PANTHER" id="PTHR13285">
    <property type="entry name" value="ACYLTRANSFERASE"/>
    <property type="match status" value="1"/>
</dbReference>
<evidence type="ECO:0000256" key="9">
    <source>
        <dbReference type="ARBA" id="ARBA00022989"/>
    </source>
</evidence>
<keyword evidence="16" id="KW-1185">Reference proteome</keyword>
<gene>
    <name evidence="15" type="primary">patA_1</name>
    <name evidence="15" type="ORF">SIN8267_02403</name>
</gene>
<evidence type="ECO:0000256" key="8">
    <source>
        <dbReference type="ARBA" id="ARBA00022841"/>
    </source>
</evidence>
<evidence type="ECO:0000256" key="12">
    <source>
        <dbReference type="ARBA" id="ARBA00031030"/>
    </source>
</evidence>
<evidence type="ECO:0000256" key="1">
    <source>
        <dbReference type="ARBA" id="ARBA00004651"/>
    </source>
</evidence>
<evidence type="ECO:0000256" key="3">
    <source>
        <dbReference type="ARBA" id="ARBA00010323"/>
    </source>
</evidence>
<feature type="transmembrane region" description="Helical" evidence="14">
    <location>
        <begin position="220"/>
        <end position="238"/>
    </location>
</feature>
<evidence type="ECO:0000256" key="13">
    <source>
        <dbReference type="PIRNR" id="PIRNR016636"/>
    </source>
</evidence>
<evidence type="ECO:0000313" key="15">
    <source>
        <dbReference type="EMBL" id="CAH0992284.1"/>
    </source>
</evidence>
<keyword evidence="8" id="KW-0016">Alginate biosynthesis</keyword>
<proteinExistence type="inferred from homology"/>
<feature type="transmembrane region" description="Helical" evidence="14">
    <location>
        <begin position="349"/>
        <end position="370"/>
    </location>
</feature>
<feature type="transmembrane region" description="Helical" evidence="14">
    <location>
        <begin position="106"/>
        <end position="124"/>
    </location>
</feature>
<comment type="caution">
    <text evidence="15">The sequence shown here is derived from an EMBL/GenBank/DDBJ whole genome shotgun (WGS) entry which is preliminary data.</text>
</comment>
<evidence type="ECO:0000256" key="7">
    <source>
        <dbReference type="ARBA" id="ARBA00022692"/>
    </source>
</evidence>
<sequence length="390" mass="44403">MINTFEFWLALFLGACVYWLIPLNKRTWFLSTLSAAYICYLDTVSGLSLILASGALKTLLDYQGANSRVLIPIRWIVIGLTIWLAAFKALPVILENIFNESMFANLAVPIGISYYVFRLIHYCVERNRGHFSELSYAEYYSWLLLFPIFTAGPIEQLEHFRKQKSDTYHSIFVVEGLTRIFHGLIKKFVFADLIVRQYLMNGATVTSTLENLSTISTAEAWVFFILLFVYFYLEFAAYSDIAIGGSRLFGVKIVENFNWPILAKNMSEFWKRWHMSLAAFCQRYVYMPIIARTRNPYYAILFTFLTMGLWHAVNINYILWGLFHGAGVATVLTWNKFKRQRGWPSQLPGPLAYLGIPVTLAYVSFGGVFAGTNGMGVAPALSLAAKLLGL</sequence>